<proteinExistence type="predicted"/>
<feature type="region of interest" description="Disordered" evidence="1">
    <location>
        <begin position="1"/>
        <end position="85"/>
    </location>
</feature>
<accession>A0ABN3WTZ1</accession>
<reference evidence="2 3" key="1">
    <citation type="journal article" date="2019" name="Int. J. Syst. Evol. Microbiol.">
        <title>The Global Catalogue of Microorganisms (GCM) 10K type strain sequencing project: providing services to taxonomists for standard genome sequencing and annotation.</title>
        <authorList>
            <consortium name="The Broad Institute Genomics Platform"/>
            <consortium name="The Broad Institute Genome Sequencing Center for Infectious Disease"/>
            <person name="Wu L."/>
            <person name="Ma J."/>
        </authorList>
    </citation>
    <scope>NUCLEOTIDE SEQUENCE [LARGE SCALE GENOMIC DNA]</scope>
    <source>
        <strain evidence="2 3">JCM 4087</strain>
    </source>
</reference>
<evidence type="ECO:0000256" key="1">
    <source>
        <dbReference type="SAM" id="MobiDB-lite"/>
    </source>
</evidence>
<name>A0ABN3WTZ1_STRTU</name>
<gene>
    <name evidence="2" type="ORF">GCM10020221_22650</name>
</gene>
<sequence length="85" mass="9044">MHGPRSGRLSLAPPESTYAQRDDHAYVRDDNTRRAAESTQPQRLPDSVGATSRHTTPRRAAGAPTPPAGASLDGARSRRAISVSP</sequence>
<evidence type="ECO:0000313" key="3">
    <source>
        <dbReference type="Proteomes" id="UP001501102"/>
    </source>
</evidence>
<keyword evidence="3" id="KW-1185">Reference proteome</keyword>
<dbReference type="Proteomes" id="UP001501102">
    <property type="component" value="Unassembled WGS sequence"/>
</dbReference>
<organism evidence="2 3">
    <name type="scientific">Streptomyces thioluteus</name>
    <dbReference type="NCBI Taxonomy" id="66431"/>
    <lineage>
        <taxon>Bacteria</taxon>
        <taxon>Bacillati</taxon>
        <taxon>Actinomycetota</taxon>
        <taxon>Actinomycetes</taxon>
        <taxon>Kitasatosporales</taxon>
        <taxon>Streptomycetaceae</taxon>
        <taxon>Streptomyces</taxon>
    </lineage>
</organism>
<evidence type="ECO:0000313" key="2">
    <source>
        <dbReference type="EMBL" id="GAA2926171.1"/>
    </source>
</evidence>
<feature type="compositionally biased region" description="Basic and acidic residues" evidence="1">
    <location>
        <begin position="20"/>
        <end position="36"/>
    </location>
</feature>
<comment type="caution">
    <text evidence="2">The sequence shown here is derived from an EMBL/GenBank/DDBJ whole genome shotgun (WGS) entry which is preliminary data.</text>
</comment>
<protein>
    <submittedName>
        <fullName evidence="2">Uncharacterized protein</fullName>
    </submittedName>
</protein>
<dbReference type="EMBL" id="BAAAXZ010000085">
    <property type="protein sequence ID" value="GAA2926171.1"/>
    <property type="molecule type" value="Genomic_DNA"/>
</dbReference>